<feature type="region of interest" description="Disordered" evidence="1">
    <location>
        <begin position="89"/>
        <end position="154"/>
    </location>
</feature>
<organism evidence="2 3">
    <name type="scientific">Rhodotorula taiwanensis</name>
    <dbReference type="NCBI Taxonomy" id="741276"/>
    <lineage>
        <taxon>Eukaryota</taxon>
        <taxon>Fungi</taxon>
        <taxon>Dikarya</taxon>
        <taxon>Basidiomycota</taxon>
        <taxon>Pucciniomycotina</taxon>
        <taxon>Microbotryomycetes</taxon>
        <taxon>Sporidiobolales</taxon>
        <taxon>Sporidiobolaceae</taxon>
        <taxon>Rhodotorula</taxon>
    </lineage>
</organism>
<comment type="caution">
    <text evidence="2">The sequence shown here is derived from an EMBL/GenBank/DDBJ whole genome shotgun (WGS) entry which is preliminary data.</text>
</comment>
<reference evidence="2 3" key="1">
    <citation type="journal article" date="2018" name="Front. Microbiol.">
        <title>Prospects for Fungal Bioremediation of Acidic Radioactive Waste Sites: Characterization and Genome Sequence of Rhodotorula taiwanensis MD1149.</title>
        <authorList>
            <person name="Tkavc R."/>
            <person name="Matrosova V.Y."/>
            <person name="Grichenko O.E."/>
            <person name="Gostincar C."/>
            <person name="Volpe R.P."/>
            <person name="Klimenkova P."/>
            <person name="Gaidamakova E.K."/>
            <person name="Zhou C.E."/>
            <person name="Stewart B.J."/>
            <person name="Lyman M.G."/>
            <person name="Malfatti S.A."/>
            <person name="Rubinfeld B."/>
            <person name="Courtot M."/>
            <person name="Singh J."/>
            <person name="Dalgard C.L."/>
            <person name="Hamilton T."/>
            <person name="Frey K.G."/>
            <person name="Gunde-Cimerman N."/>
            <person name="Dugan L."/>
            <person name="Daly M.J."/>
        </authorList>
    </citation>
    <scope>NUCLEOTIDE SEQUENCE [LARGE SCALE GENOMIC DNA]</scope>
    <source>
        <strain evidence="2 3">MD1149</strain>
    </source>
</reference>
<dbReference type="EMBL" id="PJQD01000002">
    <property type="protein sequence ID" value="POY76716.1"/>
    <property type="molecule type" value="Genomic_DNA"/>
</dbReference>
<dbReference type="Proteomes" id="UP000237144">
    <property type="component" value="Unassembled WGS sequence"/>
</dbReference>
<protein>
    <submittedName>
        <fullName evidence="2">Uncharacterized protein</fullName>
    </submittedName>
</protein>
<evidence type="ECO:0000313" key="2">
    <source>
        <dbReference type="EMBL" id="POY76716.1"/>
    </source>
</evidence>
<evidence type="ECO:0000313" key="3">
    <source>
        <dbReference type="Proteomes" id="UP000237144"/>
    </source>
</evidence>
<keyword evidence="3" id="KW-1185">Reference proteome</keyword>
<gene>
    <name evidence="2" type="ORF">BMF94_0308</name>
</gene>
<dbReference type="AlphaFoldDB" id="A0A2S5BIX0"/>
<evidence type="ECO:0000256" key="1">
    <source>
        <dbReference type="SAM" id="MobiDB-lite"/>
    </source>
</evidence>
<name>A0A2S5BIX0_9BASI</name>
<feature type="compositionally biased region" description="Basic and acidic residues" evidence="1">
    <location>
        <begin position="89"/>
        <end position="101"/>
    </location>
</feature>
<sequence>MALHAWPRIDDAFSSLDEFVLECFRYAATTGVDLRALVRQPERAYLGCGLPPASGSKRTASKTCCFRLTARPRGGDGVRVTAANLEHDCSPAKRSEARRSGEAQAKMLNRAQKPEDEMDELKDPLDEQQACRPDDPPDEELDFTQPASHDVPWPPKRFSTLEAFQTSCEAYARHHNFWLFDDRIPKTGEYRYRCSQGRDRPGGAP</sequence>
<accession>A0A2S5BIX0</accession>
<proteinExistence type="predicted"/>